<sequence>MSAGLIAAWSCVPFAPGVTVHLTARTDLTGAIPREPNRCSPPMT</sequence>
<dbReference type="RefSeq" id="WP_281372727.1">
    <property type="nucleotide sequence ID" value="NZ_JACIDK010000006.1"/>
</dbReference>
<comment type="caution">
    <text evidence="1">The sequence shown here is derived from an EMBL/GenBank/DDBJ whole genome shotgun (WGS) entry which is preliminary data.</text>
</comment>
<keyword evidence="2" id="KW-1185">Reference proteome</keyword>
<accession>A0A840A3F1</accession>
<dbReference type="AlphaFoldDB" id="A0A840A3F1"/>
<evidence type="ECO:0000313" key="1">
    <source>
        <dbReference type="EMBL" id="MBB3892844.1"/>
    </source>
</evidence>
<proteinExistence type="predicted"/>
<name>A0A840A3F1_9CAUL</name>
<dbReference type="Proteomes" id="UP000530564">
    <property type="component" value="Unassembled WGS sequence"/>
</dbReference>
<organism evidence="1 2">
    <name type="scientific">Phenylobacterium haematophilum</name>
    <dbReference type="NCBI Taxonomy" id="98513"/>
    <lineage>
        <taxon>Bacteria</taxon>
        <taxon>Pseudomonadati</taxon>
        <taxon>Pseudomonadota</taxon>
        <taxon>Alphaproteobacteria</taxon>
        <taxon>Caulobacterales</taxon>
        <taxon>Caulobacteraceae</taxon>
        <taxon>Phenylobacterium</taxon>
    </lineage>
</organism>
<evidence type="ECO:0000313" key="2">
    <source>
        <dbReference type="Proteomes" id="UP000530564"/>
    </source>
</evidence>
<protein>
    <submittedName>
        <fullName evidence="1">Uncharacterized protein</fullName>
    </submittedName>
</protein>
<reference evidence="1 2" key="1">
    <citation type="submission" date="2020-08" db="EMBL/GenBank/DDBJ databases">
        <title>Genomic Encyclopedia of Type Strains, Phase IV (KMG-IV): sequencing the most valuable type-strain genomes for metagenomic binning, comparative biology and taxonomic classification.</title>
        <authorList>
            <person name="Goeker M."/>
        </authorList>
    </citation>
    <scope>NUCLEOTIDE SEQUENCE [LARGE SCALE GENOMIC DNA]</scope>
    <source>
        <strain evidence="1 2">DSM 21793</strain>
    </source>
</reference>
<gene>
    <name evidence="1" type="ORF">GGQ61_003582</name>
</gene>
<dbReference type="EMBL" id="JACIDK010000006">
    <property type="protein sequence ID" value="MBB3892844.1"/>
    <property type="molecule type" value="Genomic_DNA"/>
</dbReference>